<dbReference type="Proteomes" id="UP000319941">
    <property type="component" value="Unassembled WGS sequence"/>
</dbReference>
<keyword evidence="4" id="KW-1003">Cell membrane</keyword>
<feature type="transmembrane region" description="Helical" evidence="8">
    <location>
        <begin position="54"/>
        <end position="70"/>
    </location>
</feature>
<dbReference type="InterPro" id="IPR011701">
    <property type="entry name" value="MFS"/>
</dbReference>
<feature type="transmembrane region" description="Helical" evidence="8">
    <location>
        <begin position="225"/>
        <end position="245"/>
    </location>
</feature>
<accession>A0A558HU18</accession>
<dbReference type="Pfam" id="PF07690">
    <property type="entry name" value="MFS_1"/>
    <property type="match status" value="1"/>
</dbReference>
<feature type="transmembrane region" description="Helical" evidence="8">
    <location>
        <begin position="348"/>
        <end position="374"/>
    </location>
</feature>
<evidence type="ECO:0000256" key="5">
    <source>
        <dbReference type="ARBA" id="ARBA00022692"/>
    </source>
</evidence>
<evidence type="ECO:0000256" key="6">
    <source>
        <dbReference type="ARBA" id="ARBA00022989"/>
    </source>
</evidence>
<sequence length="412" mass="43917">MNIPGGDVDKRQTRQLALLVAANTALAPLAIDAYLPALPAMAEDLDTTVHHTELSLSIFLLGFSLGQLIFGPLSDRLGRKPVLLSGIAIFLLASLAITQVDSLEGLWALRFVQALGGGASVVNSSAIVRDCFSGREAAKVLSTVAVIMMLAPLIAPAIGSLLLGIAGWWLIFAFLAAYAAFLLVVLPLYLPETLRRREEGESPASIAQVARDYVSVLRHGPAMGYALTQAMGFGGMFAFITASPYVYMEHFDVTASWYPVLFGANILFMFTANRLNVRLLSRFSPPRLLRFGIGIQLAAAVLLVMMLALGLDRLSIIAPLLMLFVGANGMVAPNAISSALEYFPRISATANALIGSLQFASGALIGMLIAGLALNSLWPMILGMLATALVSNILLRVLAGRRALARHERSQA</sequence>
<evidence type="ECO:0000256" key="3">
    <source>
        <dbReference type="ARBA" id="ARBA00022448"/>
    </source>
</evidence>
<dbReference type="Gene3D" id="1.20.1720.10">
    <property type="entry name" value="Multidrug resistance protein D"/>
    <property type="match status" value="1"/>
</dbReference>
<keyword evidence="11" id="KW-1185">Reference proteome</keyword>
<evidence type="ECO:0000256" key="4">
    <source>
        <dbReference type="ARBA" id="ARBA00022475"/>
    </source>
</evidence>
<dbReference type="GO" id="GO:0042910">
    <property type="term" value="F:xenobiotic transmembrane transporter activity"/>
    <property type="evidence" value="ECO:0007669"/>
    <property type="project" value="InterPro"/>
</dbReference>
<feature type="transmembrane region" description="Helical" evidence="8">
    <location>
        <begin position="140"/>
        <end position="162"/>
    </location>
</feature>
<dbReference type="GO" id="GO:0005886">
    <property type="term" value="C:plasma membrane"/>
    <property type="evidence" value="ECO:0007669"/>
    <property type="project" value="UniProtKB-SubCell"/>
</dbReference>
<proteinExistence type="inferred from homology"/>
<feature type="transmembrane region" description="Helical" evidence="8">
    <location>
        <begin position="82"/>
        <end position="100"/>
    </location>
</feature>
<evidence type="ECO:0000259" key="9">
    <source>
        <dbReference type="PROSITE" id="PS50850"/>
    </source>
</evidence>
<evidence type="ECO:0000313" key="11">
    <source>
        <dbReference type="Proteomes" id="UP000319941"/>
    </source>
</evidence>
<keyword evidence="3 8" id="KW-0813">Transport</keyword>
<name>A0A558HU18_9GAMM</name>
<dbReference type="PANTHER" id="PTHR23502">
    <property type="entry name" value="MAJOR FACILITATOR SUPERFAMILY"/>
    <property type="match status" value="1"/>
</dbReference>
<evidence type="ECO:0000256" key="7">
    <source>
        <dbReference type="ARBA" id="ARBA00023136"/>
    </source>
</evidence>
<feature type="transmembrane region" description="Helical" evidence="8">
    <location>
        <begin position="380"/>
        <end position="399"/>
    </location>
</feature>
<dbReference type="NCBIfam" id="TIGR00710">
    <property type="entry name" value="efflux_Bcr_CflA"/>
    <property type="match status" value="1"/>
</dbReference>
<keyword evidence="7 8" id="KW-0472">Membrane</keyword>
<evidence type="ECO:0000256" key="8">
    <source>
        <dbReference type="RuleBase" id="RU365088"/>
    </source>
</evidence>
<feature type="transmembrane region" description="Helical" evidence="8">
    <location>
        <begin position="316"/>
        <end position="336"/>
    </location>
</feature>
<dbReference type="InterPro" id="IPR036259">
    <property type="entry name" value="MFS_trans_sf"/>
</dbReference>
<feature type="transmembrane region" description="Helical" evidence="8">
    <location>
        <begin position="16"/>
        <end position="34"/>
    </location>
</feature>
<dbReference type="PROSITE" id="PS50850">
    <property type="entry name" value="MFS"/>
    <property type="match status" value="1"/>
</dbReference>
<dbReference type="PANTHER" id="PTHR23502:SF132">
    <property type="entry name" value="POLYAMINE TRANSPORTER 2-RELATED"/>
    <property type="match status" value="1"/>
</dbReference>
<keyword evidence="6 8" id="KW-1133">Transmembrane helix</keyword>
<dbReference type="GO" id="GO:1990961">
    <property type="term" value="P:xenobiotic detoxification by transmembrane export across the plasma membrane"/>
    <property type="evidence" value="ECO:0007669"/>
    <property type="project" value="InterPro"/>
</dbReference>
<feature type="transmembrane region" description="Helical" evidence="8">
    <location>
        <begin position="257"/>
        <end position="276"/>
    </location>
</feature>
<keyword evidence="8" id="KW-0997">Cell inner membrane</keyword>
<dbReference type="CDD" id="cd17320">
    <property type="entry name" value="MFS_MdfA_MDR_like"/>
    <property type="match status" value="1"/>
</dbReference>
<dbReference type="OrthoDB" id="9814303at2"/>
<dbReference type="NCBIfam" id="NF008314">
    <property type="entry name" value="PRK11102.1"/>
    <property type="match status" value="1"/>
</dbReference>
<dbReference type="InterPro" id="IPR004812">
    <property type="entry name" value="Efflux_drug-R_Bcr/CmlA"/>
</dbReference>
<evidence type="ECO:0000313" key="10">
    <source>
        <dbReference type="EMBL" id="TVU72627.1"/>
    </source>
</evidence>
<dbReference type="InterPro" id="IPR020846">
    <property type="entry name" value="MFS_dom"/>
</dbReference>
<evidence type="ECO:0000256" key="2">
    <source>
        <dbReference type="ARBA" id="ARBA00006236"/>
    </source>
</evidence>
<protein>
    <recommendedName>
        <fullName evidence="8">Bcr/CflA family efflux transporter</fullName>
    </recommendedName>
</protein>
<comment type="caution">
    <text evidence="10">The sequence shown here is derived from an EMBL/GenBank/DDBJ whole genome shotgun (WGS) entry which is preliminary data.</text>
</comment>
<dbReference type="AlphaFoldDB" id="A0A558HU18"/>
<evidence type="ECO:0000256" key="1">
    <source>
        <dbReference type="ARBA" id="ARBA00004651"/>
    </source>
</evidence>
<dbReference type="EMBL" id="VNFH01000002">
    <property type="protein sequence ID" value="TVU72627.1"/>
    <property type="molecule type" value="Genomic_DNA"/>
</dbReference>
<keyword evidence="5 8" id="KW-0812">Transmembrane</keyword>
<organism evidence="10 11">
    <name type="scientific">Cobetia crustatorum</name>
    <dbReference type="NCBI Taxonomy" id="553385"/>
    <lineage>
        <taxon>Bacteria</taxon>
        <taxon>Pseudomonadati</taxon>
        <taxon>Pseudomonadota</taxon>
        <taxon>Gammaproteobacteria</taxon>
        <taxon>Oceanospirillales</taxon>
        <taxon>Halomonadaceae</taxon>
        <taxon>Cobetia</taxon>
    </lineage>
</organism>
<dbReference type="STRING" id="553385.GCA_000591415_02418"/>
<gene>
    <name evidence="10" type="ORF">FQP86_02785</name>
</gene>
<feature type="transmembrane region" description="Helical" evidence="8">
    <location>
        <begin position="288"/>
        <end position="310"/>
    </location>
</feature>
<dbReference type="FunFam" id="1.20.1720.10:FF:000005">
    <property type="entry name" value="Bcr/CflA family efflux transporter"/>
    <property type="match status" value="1"/>
</dbReference>
<feature type="domain" description="Major facilitator superfamily (MFS) profile" evidence="9">
    <location>
        <begin position="16"/>
        <end position="403"/>
    </location>
</feature>
<dbReference type="SUPFAM" id="SSF103473">
    <property type="entry name" value="MFS general substrate transporter"/>
    <property type="match status" value="1"/>
</dbReference>
<feature type="transmembrane region" description="Helical" evidence="8">
    <location>
        <begin position="106"/>
        <end position="128"/>
    </location>
</feature>
<reference evidence="10 11" key="1">
    <citation type="submission" date="2019-07" db="EMBL/GenBank/DDBJ databases">
        <title>Diversity of Bacteria from Kongsfjorden, Arctic.</title>
        <authorList>
            <person name="Yu Y."/>
        </authorList>
    </citation>
    <scope>NUCLEOTIDE SEQUENCE [LARGE SCALE GENOMIC DNA]</scope>
    <source>
        <strain evidence="10 11">SM1923</strain>
    </source>
</reference>
<feature type="transmembrane region" description="Helical" evidence="8">
    <location>
        <begin position="168"/>
        <end position="190"/>
    </location>
</feature>
<comment type="subcellular location">
    <subcellularLocation>
        <location evidence="8">Cell inner membrane</location>
        <topology evidence="8">Multi-pass membrane protein</topology>
    </subcellularLocation>
    <subcellularLocation>
        <location evidence="1">Cell membrane</location>
        <topology evidence="1">Multi-pass membrane protein</topology>
    </subcellularLocation>
</comment>
<comment type="similarity">
    <text evidence="2 8">Belongs to the major facilitator superfamily. Bcr/CmlA family.</text>
</comment>